<dbReference type="Proteomes" id="UP000435649">
    <property type="component" value="Unassembled WGS sequence"/>
</dbReference>
<dbReference type="InterPro" id="IPR032466">
    <property type="entry name" value="Metal_Hydrolase"/>
</dbReference>
<dbReference type="PANTHER" id="PTHR47176">
    <property type="entry name" value="OSJNBA0020J04.13 PROTEIN"/>
    <property type="match status" value="1"/>
</dbReference>
<comment type="caution">
    <text evidence="1">The sequence shown here is derived from an EMBL/GenBank/DDBJ whole genome shotgun (WGS) entry which is preliminary data.</text>
</comment>
<accession>A0A844G5H1</accession>
<dbReference type="GO" id="GO:0016788">
    <property type="term" value="F:hydrolase activity, acting on ester bonds"/>
    <property type="evidence" value="ECO:0007669"/>
    <property type="project" value="InterPro"/>
</dbReference>
<dbReference type="EMBL" id="VUNS01000016">
    <property type="protein sequence ID" value="MST98204.1"/>
    <property type="molecule type" value="Genomic_DNA"/>
</dbReference>
<gene>
    <name evidence="1" type="ORF">FYJ85_14260</name>
</gene>
<dbReference type="RefSeq" id="WP_154419302.1">
    <property type="nucleotide sequence ID" value="NZ_VUNS01000016.1"/>
</dbReference>
<organism evidence="1 2">
    <name type="scientific">Victivallis lenta</name>
    <dbReference type="NCBI Taxonomy" id="2606640"/>
    <lineage>
        <taxon>Bacteria</taxon>
        <taxon>Pseudomonadati</taxon>
        <taxon>Lentisphaerota</taxon>
        <taxon>Lentisphaeria</taxon>
        <taxon>Victivallales</taxon>
        <taxon>Victivallaceae</taxon>
        <taxon>Victivallis</taxon>
    </lineage>
</organism>
<dbReference type="SUPFAM" id="SSF51556">
    <property type="entry name" value="Metallo-dependent hydrolases"/>
    <property type="match status" value="1"/>
</dbReference>
<dbReference type="AlphaFoldDB" id="A0A844G5H1"/>
<reference evidence="1 2" key="1">
    <citation type="submission" date="2019-08" db="EMBL/GenBank/DDBJ databases">
        <title>In-depth cultivation of the pig gut microbiome towards novel bacterial diversity and tailored functional studies.</title>
        <authorList>
            <person name="Wylensek D."/>
            <person name="Hitch T.C.A."/>
            <person name="Clavel T."/>
        </authorList>
    </citation>
    <scope>NUCLEOTIDE SEQUENCE [LARGE SCALE GENOMIC DNA]</scope>
    <source>
        <strain evidence="1 2">BBE-744-WT-12</strain>
    </source>
</reference>
<keyword evidence="2" id="KW-1185">Reference proteome</keyword>
<dbReference type="InterPro" id="IPR001130">
    <property type="entry name" value="TatD-like"/>
</dbReference>
<dbReference type="Gene3D" id="3.20.20.140">
    <property type="entry name" value="Metal-dependent hydrolases"/>
    <property type="match status" value="1"/>
</dbReference>
<proteinExistence type="predicted"/>
<evidence type="ECO:0000313" key="1">
    <source>
        <dbReference type="EMBL" id="MST98204.1"/>
    </source>
</evidence>
<name>A0A844G5H1_9BACT</name>
<dbReference type="PANTHER" id="PTHR47176:SF1">
    <property type="entry name" value="OS04G0577500 PROTEIN"/>
    <property type="match status" value="1"/>
</dbReference>
<sequence length="207" mass="22868">MASDFHSHRPKSAARTLVSCRAEELPYYPLASLELHPWFLPERFEPFSAAFRAAARTAAAIGEAGLDRLRGPSFEVQVQYLDALLELAAAEAKPVVLHCVRAVPELLAAVKRHPGTPCLFHGFRGKPELLEELRRHGFYVSLNPAVLGSMPLFEHLRRTGLDRIGFETDDTAETVEAVLARAAARLSMPPAVLEAVTDCTFEHFLGR</sequence>
<dbReference type="Pfam" id="PF01026">
    <property type="entry name" value="TatD_DNase"/>
    <property type="match status" value="1"/>
</dbReference>
<evidence type="ECO:0000313" key="2">
    <source>
        <dbReference type="Proteomes" id="UP000435649"/>
    </source>
</evidence>
<protein>
    <recommendedName>
        <fullName evidence="3">TatD DNase family protein</fullName>
    </recommendedName>
</protein>
<evidence type="ECO:0008006" key="3">
    <source>
        <dbReference type="Google" id="ProtNLM"/>
    </source>
</evidence>